<accession>A0A066YKR8</accession>
<protein>
    <submittedName>
        <fullName evidence="1">Uncharacterized protein</fullName>
    </submittedName>
</protein>
<dbReference type="AlphaFoldDB" id="A0A066YKR8"/>
<name>A0A066YKR8_9ACTN</name>
<sequence>MTKPRLTLEEHLELGSVLTGIRNELLHRGVDLANAYPRSGPEGAPYRALKQAMDRIEAARNTLDNLVHSEYPEEAQPAIYYAGEQAATIAIPHSRKSR</sequence>
<proteinExistence type="predicted"/>
<evidence type="ECO:0000313" key="1">
    <source>
        <dbReference type="EMBL" id="KDN80529.1"/>
    </source>
</evidence>
<dbReference type="Proteomes" id="UP000027178">
    <property type="component" value="Unassembled WGS sequence"/>
</dbReference>
<organism evidence="1 2">
    <name type="scientific">Kitasatospora cheerisanensis KCTC 2395</name>
    <dbReference type="NCBI Taxonomy" id="1348663"/>
    <lineage>
        <taxon>Bacteria</taxon>
        <taxon>Bacillati</taxon>
        <taxon>Actinomycetota</taxon>
        <taxon>Actinomycetes</taxon>
        <taxon>Kitasatosporales</taxon>
        <taxon>Streptomycetaceae</taxon>
        <taxon>Kitasatospora</taxon>
    </lineage>
</organism>
<dbReference type="PATRIC" id="fig|1348663.4.peg.7416"/>
<comment type="caution">
    <text evidence="1">The sequence shown here is derived from an EMBL/GenBank/DDBJ whole genome shotgun (WGS) entry which is preliminary data.</text>
</comment>
<dbReference type="OrthoDB" id="4324520at2"/>
<reference evidence="1 2" key="1">
    <citation type="submission" date="2014-05" db="EMBL/GenBank/DDBJ databases">
        <title>Draft Genome Sequence of Kitasatospora cheerisanensis KCTC 2395.</title>
        <authorList>
            <person name="Nam D.H."/>
        </authorList>
    </citation>
    <scope>NUCLEOTIDE SEQUENCE [LARGE SCALE GENOMIC DNA]</scope>
    <source>
        <strain evidence="1 2">KCTC 2395</strain>
    </source>
</reference>
<keyword evidence="2" id="KW-1185">Reference proteome</keyword>
<gene>
    <name evidence="1" type="ORF">KCH_76760</name>
</gene>
<dbReference type="EMBL" id="JNBY01000172">
    <property type="protein sequence ID" value="KDN80529.1"/>
    <property type="molecule type" value="Genomic_DNA"/>
</dbReference>
<dbReference type="HOGENOM" id="CLU_2330025_0_0_11"/>
<evidence type="ECO:0000313" key="2">
    <source>
        <dbReference type="Proteomes" id="UP000027178"/>
    </source>
</evidence>
<dbReference type="eggNOG" id="ENOG5032K6B">
    <property type="taxonomic scope" value="Bacteria"/>
</dbReference>
<dbReference type="RefSeq" id="WP_035875823.1">
    <property type="nucleotide sequence ID" value="NZ_KK853998.1"/>
</dbReference>